<protein>
    <submittedName>
        <fullName evidence="2">Uncharacterized protein</fullName>
    </submittedName>
</protein>
<organism evidence="2 3">
    <name type="scientific">Lithospermum erythrorhizon</name>
    <name type="common">Purple gromwell</name>
    <name type="synonym">Lithospermum officinale var. erythrorhizon</name>
    <dbReference type="NCBI Taxonomy" id="34254"/>
    <lineage>
        <taxon>Eukaryota</taxon>
        <taxon>Viridiplantae</taxon>
        <taxon>Streptophyta</taxon>
        <taxon>Embryophyta</taxon>
        <taxon>Tracheophyta</taxon>
        <taxon>Spermatophyta</taxon>
        <taxon>Magnoliopsida</taxon>
        <taxon>eudicotyledons</taxon>
        <taxon>Gunneridae</taxon>
        <taxon>Pentapetalae</taxon>
        <taxon>asterids</taxon>
        <taxon>lamiids</taxon>
        <taxon>Boraginales</taxon>
        <taxon>Boraginaceae</taxon>
        <taxon>Boraginoideae</taxon>
        <taxon>Lithospermeae</taxon>
        <taxon>Lithospermum</taxon>
    </lineage>
</organism>
<gene>
    <name evidence="2" type="ORF">LIER_39443</name>
</gene>
<dbReference type="EMBL" id="BAABME010021180">
    <property type="protein sequence ID" value="GAA0162615.1"/>
    <property type="molecule type" value="Genomic_DNA"/>
</dbReference>
<reference evidence="2 3" key="1">
    <citation type="submission" date="2024-01" db="EMBL/GenBank/DDBJ databases">
        <title>The complete chloroplast genome sequence of Lithospermum erythrorhizon: insights into the phylogenetic relationship among Boraginaceae species and the maternal lineages of purple gromwells.</title>
        <authorList>
            <person name="Okada T."/>
            <person name="Watanabe K."/>
        </authorList>
    </citation>
    <scope>NUCLEOTIDE SEQUENCE [LARGE SCALE GENOMIC DNA]</scope>
</reference>
<evidence type="ECO:0000313" key="2">
    <source>
        <dbReference type="EMBL" id="GAA0162615.1"/>
    </source>
</evidence>
<keyword evidence="1" id="KW-0812">Transmembrane</keyword>
<evidence type="ECO:0000256" key="1">
    <source>
        <dbReference type="SAM" id="Phobius"/>
    </source>
</evidence>
<keyword evidence="1" id="KW-1133">Transmembrane helix</keyword>
<proteinExistence type="predicted"/>
<comment type="caution">
    <text evidence="2">The sequence shown here is derived from an EMBL/GenBank/DDBJ whole genome shotgun (WGS) entry which is preliminary data.</text>
</comment>
<feature type="transmembrane region" description="Helical" evidence="1">
    <location>
        <begin position="77"/>
        <end position="96"/>
    </location>
</feature>
<sequence length="98" mass="11259">MHCGMMFPSHACAHLSVDLPKTIYILFREDPESFCTARLIDLGEGRKAKKSRKSFPGVQFYSRLISHHKFYAPADDMIGAAFAMYASLFFNFWVIVYL</sequence>
<keyword evidence="1" id="KW-0472">Membrane</keyword>
<accession>A0AAV3QGI2</accession>
<keyword evidence="3" id="KW-1185">Reference proteome</keyword>
<dbReference type="AlphaFoldDB" id="A0AAV3QGI2"/>
<name>A0AAV3QGI2_LITER</name>
<evidence type="ECO:0000313" key="3">
    <source>
        <dbReference type="Proteomes" id="UP001454036"/>
    </source>
</evidence>
<dbReference type="Proteomes" id="UP001454036">
    <property type="component" value="Unassembled WGS sequence"/>
</dbReference>